<comment type="caution">
    <text evidence="1">The sequence shown here is derived from an EMBL/GenBank/DDBJ whole genome shotgun (WGS) entry which is preliminary data.</text>
</comment>
<name>A0ACC1NX65_9HYPO</name>
<gene>
    <name evidence="1" type="ORF">NQ176_g735</name>
</gene>
<evidence type="ECO:0000313" key="1">
    <source>
        <dbReference type="EMBL" id="KAJ2983378.1"/>
    </source>
</evidence>
<sequence>MAFGLAGWLGAVSALAVYHALFTFIVIAVPKRATYARFASILPLSAAAYAVIIHTIGPIGPLQLNTTLLVIFLVHWLSLIEYICMAQLDSFKLSELVLRDEASNTKGKPTKTENNNRITSASGTATIGQQVWKALSLTTNFRRLYTEWEVKNVFYQETKQTRLGFVIDVLPKATLSYLIIDCLMHAPPPPAHLITEAKQTPWRLWTLTSEDFALRLPGLIVFWLVARLVIYIITQGVLGVPSVTLGLSSPDYWQPLFGPFSEFYTIRGFWG</sequence>
<accession>A0ACC1NX65</accession>
<protein>
    <submittedName>
        <fullName evidence="1">Uncharacterized protein</fullName>
    </submittedName>
</protein>
<reference evidence="1" key="1">
    <citation type="submission" date="2022-08" db="EMBL/GenBank/DDBJ databases">
        <title>Genome Sequence of Lecanicillium fungicola.</title>
        <authorList>
            <person name="Buettner E."/>
        </authorList>
    </citation>
    <scope>NUCLEOTIDE SEQUENCE</scope>
    <source>
        <strain evidence="1">Babe33</strain>
    </source>
</reference>
<evidence type="ECO:0000313" key="2">
    <source>
        <dbReference type="Proteomes" id="UP001143910"/>
    </source>
</evidence>
<dbReference type="Proteomes" id="UP001143910">
    <property type="component" value="Unassembled WGS sequence"/>
</dbReference>
<organism evidence="1 2">
    <name type="scientific">Zarea fungicola</name>
    <dbReference type="NCBI Taxonomy" id="93591"/>
    <lineage>
        <taxon>Eukaryota</taxon>
        <taxon>Fungi</taxon>
        <taxon>Dikarya</taxon>
        <taxon>Ascomycota</taxon>
        <taxon>Pezizomycotina</taxon>
        <taxon>Sordariomycetes</taxon>
        <taxon>Hypocreomycetidae</taxon>
        <taxon>Hypocreales</taxon>
        <taxon>Cordycipitaceae</taxon>
        <taxon>Zarea</taxon>
    </lineage>
</organism>
<proteinExistence type="predicted"/>
<keyword evidence="2" id="KW-1185">Reference proteome</keyword>
<dbReference type="EMBL" id="JANJQO010000032">
    <property type="protein sequence ID" value="KAJ2983378.1"/>
    <property type="molecule type" value="Genomic_DNA"/>
</dbReference>